<organism evidence="1 2">
    <name type="scientific">Violaceomyces palustris</name>
    <dbReference type="NCBI Taxonomy" id="1673888"/>
    <lineage>
        <taxon>Eukaryota</taxon>
        <taxon>Fungi</taxon>
        <taxon>Dikarya</taxon>
        <taxon>Basidiomycota</taxon>
        <taxon>Ustilaginomycotina</taxon>
        <taxon>Ustilaginomycetes</taxon>
        <taxon>Violaceomycetales</taxon>
        <taxon>Violaceomycetaceae</taxon>
        <taxon>Violaceomyces</taxon>
    </lineage>
</organism>
<sequence>MANQSKLLGRDNPAFGPILALFRRHRSRKALALALLLAVLALRRRLVDLARGNGLSTRKMLRFQSQEHDVEEALRQVYIPKEDGSRHLLVPHRGYVSRVPIKPTKQATFDAHFNDFKVQPPTTDVNSKKQKKGLRVESTEEEKKRAQIEEARSIRAEGSAAAASAKKVGVNKEFFRQLRAIFRILVPRKNCKEVFIFVLHTSFLVLRTYLSVLVARLDGAIVRDLVSANGRGFLRGLGLWFLLAIPSTYTNAMIRFLQSKLAIAFRTRLTRYVHDLYLNDKANFYQVINLDGRLDAADQYITTDIARFCETLSSLYSNVSKPVLDMIIFNAQLAGALGPLGMFGLFSNYLLTGWILRKVTPAFGKLAAIEAKLEGDFRSAHSRLITNAEEIAFYNGASIEASILNRAYMRLIRHVNSLFKIRVAFSMTEDFVLKYAWSAAGYVIIASPFLFGNEKEKKSQSVEERVTTSKASQADKSGVAYRTESYISNRRLLLSLADAGSRLMYSYKELAELAGFTSRVYALISTLHLLDREQYQSVPRPSDMPKDMVYYDLGHINGKVIEASGRISFENVPIVAPAPGFERGGEELVKDLRLSVNPGEHVLITGPNGVGKTAVARVVAGLWPVFSGKLEKPSREDIMFLPQRPYLSTGSLRDQVIYPYTYPEHIASGKTDEDLFKILEDVHLAYLPGREGGWATRKEWKDVLSGGEKQRMGMARLFYHKPRYGILDECTSAVSTDVEGLMYARAKDLGITLITISHRPSLFKYHDVLLNLTGENGSWKMDYIGAETEKLTFDQEIEDLENKMAEVDTWKRRVEEIKNELAFAKA</sequence>
<reference evidence="1 2" key="1">
    <citation type="journal article" date="2018" name="Mol. Biol. Evol.">
        <title>Broad Genomic Sampling Reveals a Smut Pathogenic Ancestry of the Fungal Clade Ustilaginomycotina.</title>
        <authorList>
            <person name="Kijpornyongpan T."/>
            <person name="Mondo S.J."/>
            <person name="Barry K."/>
            <person name="Sandor L."/>
            <person name="Lee J."/>
            <person name="Lipzen A."/>
            <person name="Pangilinan J."/>
            <person name="LaButti K."/>
            <person name="Hainaut M."/>
            <person name="Henrissat B."/>
            <person name="Grigoriev I.V."/>
            <person name="Spatafora J.W."/>
            <person name="Aime M.C."/>
        </authorList>
    </citation>
    <scope>NUCLEOTIDE SEQUENCE [LARGE SCALE GENOMIC DNA]</scope>
    <source>
        <strain evidence="1 2">SA 807</strain>
    </source>
</reference>
<accession>A0ACD0NRX4</accession>
<evidence type="ECO:0000313" key="2">
    <source>
        <dbReference type="Proteomes" id="UP000245626"/>
    </source>
</evidence>
<gene>
    <name evidence="1" type="ORF">IE53DRAFT_389259</name>
</gene>
<keyword evidence="2" id="KW-1185">Reference proteome</keyword>
<dbReference type="EMBL" id="KZ820186">
    <property type="protein sequence ID" value="PWN48530.1"/>
    <property type="molecule type" value="Genomic_DNA"/>
</dbReference>
<dbReference type="Proteomes" id="UP000245626">
    <property type="component" value="Unassembled WGS sequence"/>
</dbReference>
<protein>
    <submittedName>
        <fullName evidence="1">Peroxisomal half ABC transporter</fullName>
    </submittedName>
</protein>
<evidence type="ECO:0000313" key="1">
    <source>
        <dbReference type="EMBL" id="PWN48530.1"/>
    </source>
</evidence>
<proteinExistence type="predicted"/>
<name>A0ACD0NRX4_9BASI</name>